<dbReference type="InterPro" id="IPR013325">
    <property type="entry name" value="RNA_pol_sigma_r2"/>
</dbReference>
<feature type="domain" description="RNA polymerase sigma-70 region 2" evidence="7">
    <location>
        <begin position="77"/>
        <end position="142"/>
    </location>
</feature>
<dbReference type="PANTHER" id="PTHR43133">
    <property type="entry name" value="RNA POLYMERASE ECF-TYPE SIGMA FACTO"/>
    <property type="match status" value="1"/>
</dbReference>
<dbReference type="SUPFAM" id="SSF88946">
    <property type="entry name" value="Sigma2 domain of RNA polymerase sigma factors"/>
    <property type="match status" value="1"/>
</dbReference>
<dbReference type="AlphaFoldDB" id="A0AAU7Z0E2"/>
<dbReference type="EMBL" id="CP132938">
    <property type="protein sequence ID" value="XCB22016.1"/>
    <property type="molecule type" value="Genomic_DNA"/>
</dbReference>
<dbReference type="InterPro" id="IPR014284">
    <property type="entry name" value="RNA_pol_sigma-70_dom"/>
</dbReference>
<dbReference type="GO" id="GO:0003677">
    <property type="term" value="F:DNA binding"/>
    <property type="evidence" value="ECO:0007669"/>
    <property type="project" value="UniProtKB-KW"/>
</dbReference>
<keyword evidence="5 6" id="KW-0804">Transcription</keyword>
<protein>
    <recommendedName>
        <fullName evidence="6">RNA polymerase sigma factor</fullName>
    </recommendedName>
</protein>
<dbReference type="InterPro" id="IPR007630">
    <property type="entry name" value="RNA_pol_sigma70_r4"/>
</dbReference>
<dbReference type="InterPro" id="IPR000838">
    <property type="entry name" value="RNA_pol_sigma70_ECF_CS"/>
</dbReference>
<dbReference type="GO" id="GO:0016987">
    <property type="term" value="F:sigma factor activity"/>
    <property type="evidence" value="ECO:0007669"/>
    <property type="project" value="UniProtKB-KW"/>
</dbReference>
<evidence type="ECO:0000256" key="2">
    <source>
        <dbReference type="ARBA" id="ARBA00023015"/>
    </source>
</evidence>
<evidence type="ECO:0000259" key="8">
    <source>
        <dbReference type="Pfam" id="PF04545"/>
    </source>
</evidence>
<dbReference type="Pfam" id="PF04542">
    <property type="entry name" value="Sigma70_r2"/>
    <property type="match status" value="1"/>
</dbReference>
<dbReference type="PANTHER" id="PTHR43133:SF62">
    <property type="entry name" value="RNA POLYMERASE SIGMA FACTOR SIGZ"/>
    <property type="match status" value="1"/>
</dbReference>
<sequence>MSSEAAAYFPDALASTSEVCESEHRTSEIPSALPDLVQPQIDTSESFVNFVSNIPEISDETLLEQVCQGTKEALSLLFRRHARIVRNVAYRILRNEAEADDLLQDVFIFIFRKAALFNPSRGTARSWIVQVTYHRAFDRRRHLNTRHFYASRGLEDVALNVADPRHEILFTEWSLESIWGKESAARLRELLSPAQLSTIELHFFEGYTLEEIADRLGQSLGNIRNHYYRGLEKLRKPAFANKLRSK</sequence>
<dbReference type="PROSITE" id="PS01063">
    <property type="entry name" value="SIGMA70_ECF"/>
    <property type="match status" value="1"/>
</dbReference>
<keyword evidence="4 6" id="KW-0238">DNA-binding</keyword>
<feature type="domain" description="RNA polymerase sigma-70 region 4" evidence="8">
    <location>
        <begin position="191"/>
        <end position="236"/>
    </location>
</feature>
<dbReference type="InterPro" id="IPR013324">
    <property type="entry name" value="RNA_pol_sigma_r3/r4-like"/>
</dbReference>
<accession>A0AAU7Z0E2</accession>
<dbReference type="Gene3D" id="1.10.10.10">
    <property type="entry name" value="Winged helix-like DNA-binding domain superfamily/Winged helix DNA-binding domain"/>
    <property type="match status" value="1"/>
</dbReference>
<dbReference type="InterPro" id="IPR036388">
    <property type="entry name" value="WH-like_DNA-bd_sf"/>
</dbReference>
<dbReference type="GO" id="GO:0006352">
    <property type="term" value="P:DNA-templated transcription initiation"/>
    <property type="evidence" value="ECO:0007669"/>
    <property type="project" value="InterPro"/>
</dbReference>
<evidence type="ECO:0000256" key="5">
    <source>
        <dbReference type="ARBA" id="ARBA00023163"/>
    </source>
</evidence>
<evidence type="ECO:0000313" key="9">
    <source>
        <dbReference type="EMBL" id="XCB22016.1"/>
    </source>
</evidence>
<dbReference type="KEGG" id="tgi:RBB81_20925"/>
<dbReference type="SUPFAM" id="SSF88659">
    <property type="entry name" value="Sigma3 and sigma4 domains of RNA polymerase sigma factors"/>
    <property type="match status" value="1"/>
</dbReference>
<name>A0AAU7Z0E2_9BACT</name>
<dbReference type="Gene3D" id="1.10.1740.10">
    <property type="match status" value="1"/>
</dbReference>
<evidence type="ECO:0000256" key="3">
    <source>
        <dbReference type="ARBA" id="ARBA00023082"/>
    </source>
</evidence>
<gene>
    <name evidence="9" type="ORF">RBB81_20925</name>
</gene>
<dbReference type="CDD" id="cd06171">
    <property type="entry name" value="Sigma70_r4"/>
    <property type="match status" value="1"/>
</dbReference>
<evidence type="ECO:0000259" key="7">
    <source>
        <dbReference type="Pfam" id="PF04542"/>
    </source>
</evidence>
<evidence type="ECO:0000256" key="1">
    <source>
        <dbReference type="ARBA" id="ARBA00010641"/>
    </source>
</evidence>
<dbReference type="Pfam" id="PF04545">
    <property type="entry name" value="Sigma70_r4"/>
    <property type="match status" value="1"/>
</dbReference>
<proteinExistence type="inferred from homology"/>
<keyword evidence="3 6" id="KW-0731">Sigma factor</keyword>
<dbReference type="InterPro" id="IPR007627">
    <property type="entry name" value="RNA_pol_sigma70_r2"/>
</dbReference>
<reference evidence="9" key="1">
    <citation type="submission" date="2023-08" db="EMBL/GenBank/DDBJ databases">
        <authorList>
            <person name="Messyasz A."/>
            <person name="Mannisto M.K."/>
            <person name="Kerkhof L.J."/>
            <person name="Haggblom M."/>
        </authorList>
    </citation>
    <scope>NUCLEOTIDE SEQUENCE</scope>
    <source>
        <strain evidence="9">M8UP39</strain>
    </source>
</reference>
<comment type="similarity">
    <text evidence="1 6">Belongs to the sigma-70 factor family. ECF subfamily.</text>
</comment>
<reference evidence="9" key="2">
    <citation type="journal article" date="2024" name="Environ. Microbiol.">
        <title>Genome analysis and description of Tunturibacter gen. nov. expands the diversity of Terriglobia in tundra soils.</title>
        <authorList>
            <person name="Messyasz A."/>
            <person name="Mannisto M.K."/>
            <person name="Kerkhof L.J."/>
            <person name="Haggblom M.M."/>
        </authorList>
    </citation>
    <scope>NUCLEOTIDE SEQUENCE</scope>
    <source>
        <strain evidence="9">M8UP39</strain>
    </source>
</reference>
<dbReference type="NCBIfam" id="TIGR02937">
    <property type="entry name" value="sigma70-ECF"/>
    <property type="match status" value="1"/>
</dbReference>
<keyword evidence="2 6" id="KW-0805">Transcription regulation</keyword>
<evidence type="ECO:0000256" key="4">
    <source>
        <dbReference type="ARBA" id="ARBA00023125"/>
    </source>
</evidence>
<dbReference type="InterPro" id="IPR039425">
    <property type="entry name" value="RNA_pol_sigma-70-like"/>
</dbReference>
<organism evidence="9">
    <name type="scientific">Tunturiibacter gelidiferens</name>
    <dbReference type="NCBI Taxonomy" id="3069689"/>
    <lineage>
        <taxon>Bacteria</taxon>
        <taxon>Pseudomonadati</taxon>
        <taxon>Acidobacteriota</taxon>
        <taxon>Terriglobia</taxon>
        <taxon>Terriglobales</taxon>
        <taxon>Acidobacteriaceae</taxon>
        <taxon>Tunturiibacter</taxon>
    </lineage>
</organism>
<dbReference type="RefSeq" id="WP_353072011.1">
    <property type="nucleotide sequence ID" value="NZ_CP132938.1"/>
</dbReference>
<evidence type="ECO:0000256" key="6">
    <source>
        <dbReference type="RuleBase" id="RU000716"/>
    </source>
</evidence>